<dbReference type="Proteomes" id="UP001305702">
    <property type="component" value="Chromosome"/>
</dbReference>
<reference evidence="1 2" key="1">
    <citation type="submission" date="2022-02" db="EMBL/GenBank/DDBJ databases">
        <title>Paenibacillus sp. MBLB1776 Whole Genome Shotgun Sequencing.</title>
        <authorList>
            <person name="Hwang C.Y."/>
            <person name="Cho E.-S."/>
            <person name="Seo M.-J."/>
        </authorList>
    </citation>
    <scope>NUCLEOTIDE SEQUENCE [LARGE SCALE GENOMIC DNA]</scope>
    <source>
        <strain evidence="1 2">MBLB1776</strain>
    </source>
</reference>
<proteinExistence type="predicted"/>
<organism evidence="1 2">
    <name type="scientific">Paenibacillus aurantius</name>
    <dbReference type="NCBI Taxonomy" id="2918900"/>
    <lineage>
        <taxon>Bacteria</taxon>
        <taxon>Bacillati</taxon>
        <taxon>Bacillota</taxon>
        <taxon>Bacilli</taxon>
        <taxon>Bacillales</taxon>
        <taxon>Paenibacillaceae</taxon>
        <taxon>Paenibacillus</taxon>
    </lineage>
</organism>
<dbReference type="RefSeq" id="WP_315607278.1">
    <property type="nucleotide sequence ID" value="NZ_CP130318.1"/>
</dbReference>
<keyword evidence="2" id="KW-1185">Reference proteome</keyword>
<name>A0AA96RFE9_9BACL</name>
<dbReference type="KEGG" id="paun:MJA45_10890"/>
<evidence type="ECO:0000313" key="1">
    <source>
        <dbReference type="EMBL" id="WNQ13495.1"/>
    </source>
</evidence>
<dbReference type="AlphaFoldDB" id="A0AA96RFE9"/>
<dbReference type="EMBL" id="CP130318">
    <property type="protein sequence ID" value="WNQ13495.1"/>
    <property type="molecule type" value="Genomic_DNA"/>
</dbReference>
<accession>A0AA96RFE9</accession>
<dbReference type="Gene3D" id="6.10.250.3150">
    <property type="match status" value="1"/>
</dbReference>
<protein>
    <submittedName>
        <fullName evidence="1">Uncharacterized protein</fullName>
    </submittedName>
</protein>
<evidence type="ECO:0000313" key="2">
    <source>
        <dbReference type="Proteomes" id="UP001305702"/>
    </source>
</evidence>
<sequence>MAKLMRVAFIVHLFFFFQLSSLSAVYANPSLEEVKELLTKSLTLAQIDQEIERLSGQETVVSEQIRASGEDIQRQEQLLGRTRERVGQVLRAYYMGERDSLWLLLFSAKSFAEMIYTYNSLQLLFLNDKIVLDAYVAAYRTLLSTHDRLKANQAELAQVKAEFLHQRERTVALQQEIDRKLQEYPDAVPALTAQMNEVRTAYTTKILPLFQSYMGAVADTISRGFPELVQGPNAGRYLKGTTFQISDEELNRFFHEKNSRLTGLSFRFDGGKFHVIGKETDVEGTIVGHYTVEQNPNRLQFHVDQLSYNGTELDSTTNRSLEKDFDLTFSPEKLSPLLQATEVTTDKGMLTVKLKLKL</sequence>
<gene>
    <name evidence="1" type="ORF">MJA45_10890</name>
</gene>